<reference evidence="1 2" key="1">
    <citation type="journal article" date="2014" name="Appl. Environ. Microbiol.">
        <title>Gut symbionts from distinct hosts exhibit genotoxic activity via divergent colibactin biosynthetic pathways.</title>
        <authorList>
            <person name="Engel P."/>
            <person name="Vizcaino M.I."/>
            <person name="Crawford J.M."/>
        </authorList>
    </citation>
    <scope>NUCLEOTIDE SEQUENCE [LARGE SCALE GENOMIC DNA]</scope>
    <source>
        <strain evidence="1 2">PEB0191</strain>
    </source>
</reference>
<organism evidence="1 2">
    <name type="scientific">Frischella perrara</name>
    <dbReference type="NCBI Taxonomy" id="1267021"/>
    <lineage>
        <taxon>Bacteria</taxon>
        <taxon>Pseudomonadati</taxon>
        <taxon>Pseudomonadota</taxon>
        <taxon>Gammaproteobacteria</taxon>
        <taxon>Orbales</taxon>
        <taxon>Orbaceae</taxon>
        <taxon>Frischella</taxon>
    </lineage>
</organism>
<protein>
    <submittedName>
        <fullName evidence="1">Uncharacterized protein</fullName>
    </submittedName>
</protein>
<sequence length="43" mass="4798">MAGLTATEAEKKLSGIKDAEGLRNLINQSICYLLLIYIIKIFK</sequence>
<dbReference type="KEGG" id="fpp:FPB0191_01425"/>
<evidence type="ECO:0000313" key="2">
    <source>
        <dbReference type="Proteomes" id="UP000030901"/>
    </source>
</evidence>
<dbReference type="EMBL" id="CP009056">
    <property type="protein sequence ID" value="AJA45244.1"/>
    <property type="molecule type" value="Genomic_DNA"/>
</dbReference>
<gene>
    <name evidence="1" type="ORF">FPB0191_01425</name>
</gene>
<dbReference type="AlphaFoldDB" id="A0A0A7S140"/>
<dbReference type="HOGENOM" id="CLU_3251947_0_0_6"/>
<dbReference type="RefSeq" id="WP_272866956.1">
    <property type="nucleotide sequence ID" value="NZ_CP009056.1"/>
</dbReference>
<keyword evidence="2" id="KW-1185">Reference proteome</keyword>
<name>A0A0A7S140_FRIPE</name>
<dbReference type="STRING" id="1267021.FPB0191_01425"/>
<proteinExistence type="predicted"/>
<accession>A0A0A7S140</accession>
<dbReference type="Proteomes" id="UP000030901">
    <property type="component" value="Chromosome"/>
</dbReference>
<evidence type="ECO:0000313" key="1">
    <source>
        <dbReference type="EMBL" id="AJA45244.1"/>
    </source>
</evidence>